<accession>A0A225DI55</accession>
<comment type="caution">
    <text evidence="2">The sequence shown here is derived from an EMBL/GenBank/DDBJ whole genome shotgun (WGS) entry which is preliminary data.</text>
</comment>
<protein>
    <recommendedName>
        <fullName evidence="1">Integrase catalytic domain-containing protein</fullName>
    </recommendedName>
</protein>
<name>A0A225DI55_9BACT</name>
<evidence type="ECO:0000313" key="2">
    <source>
        <dbReference type="EMBL" id="OWK39374.1"/>
    </source>
</evidence>
<gene>
    <name evidence="2" type="ORF">FRUB_05937</name>
</gene>
<dbReference type="Pfam" id="PF13683">
    <property type="entry name" value="rve_3"/>
    <property type="match status" value="1"/>
</dbReference>
<dbReference type="GO" id="GO:0015074">
    <property type="term" value="P:DNA integration"/>
    <property type="evidence" value="ECO:0007669"/>
    <property type="project" value="InterPro"/>
</dbReference>
<dbReference type="InterPro" id="IPR001584">
    <property type="entry name" value="Integrase_cat-core"/>
</dbReference>
<keyword evidence="3" id="KW-1185">Reference proteome</keyword>
<proteinExistence type="predicted"/>
<organism evidence="2 3">
    <name type="scientific">Fimbriiglobus ruber</name>
    <dbReference type="NCBI Taxonomy" id="1908690"/>
    <lineage>
        <taxon>Bacteria</taxon>
        <taxon>Pseudomonadati</taxon>
        <taxon>Planctomycetota</taxon>
        <taxon>Planctomycetia</taxon>
        <taxon>Gemmatales</taxon>
        <taxon>Gemmataceae</taxon>
        <taxon>Fimbriiglobus</taxon>
    </lineage>
</organism>
<reference evidence="3" key="1">
    <citation type="submission" date="2017-06" db="EMBL/GenBank/DDBJ databases">
        <title>Genome analysis of Fimbriiglobus ruber SP5, the first member of the order Planctomycetales with confirmed chitinolytic capability.</title>
        <authorList>
            <person name="Ravin N.V."/>
            <person name="Rakitin A.L."/>
            <person name="Ivanova A.A."/>
            <person name="Beletsky A.V."/>
            <person name="Kulichevskaya I.S."/>
            <person name="Mardanov A.V."/>
            <person name="Dedysh S.N."/>
        </authorList>
    </citation>
    <scope>NUCLEOTIDE SEQUENCE [LARGE SCALE GENOMIC DNA]</scope>
    <source>
        <strain evidence="3">SP5</strain>
    </source>
</reference>
<dbReference type="RefSeq" id="WP_088256858.1">
    <property type="nucleotide sequence ID" value="NZ_NIDE01000010.1"/>
</dbReference>
<dbReference type="AlphaFoldDB" id="A0A225DI55"/>
<feature type="domain" description="Integrase catalytic" evidence="1">
    <location>
        <begin position="7"/>
        <end position="48"/>
    </location>
</feature>
<evidence type="ECO:0000259" key="1">
    <source>
        <dbReference type="Pfam" id="PF13683"/>
    </source>
</evidence>
<evidence type="ECO:0000313" key="3">
    <source>
        <dbReference type="Proteomes" id="UP000214646"/>
    </source>
</evidence>
<sequence length="59" mass="6866">MEVADASFKRELEMTEYDTVAAARTTIAEFVRYYRFERKHSSIGYLTPHLFETQTTANA</sequence>
<dbReference type="Proteomes" id="UP000214646">
    <property type="component" value="Unassembled WGS sequence"/>
</dbReference>
<dbReference type="EMBL" id="NIDE01000010">
    <property type="protein sequence ID" value="OWK39374.1"/>
    <property type="molecule type" value="Genomic_DNA"/>
</dbReference>